<feature type="compositionally biased region" description="Polar residues" evidence="11">
    <location>
        <begin position="1060"/>
        <end position="1073"/>
    </location>
</feature>
<dbReference type="FunFam" id="1.10.150.50:FF:000043">
    <property type="entry name" value="Sterile alpha and TIR motif-containing 1"/>
    <property type="match status" value="1"/>
</dbReference>
<dbReference type="EMBL" id="CAJFCW020000003">
    <property type="protein sequence ID" value="CAG9103794.1"/>
    <property type="molecule type" value="Genomic_DNA"/>
</dbReference>
<dbReference type="Pfam" id="PF13676">
    <property type="entry name" value="TIR_2"/>
    <property type="match status" value="1"/>
</dbReference>
<dbReference type="GO" id="GO:0061809">
    <property type="term" value="F:NAD+ nucleosidase activity, cyclic ADP-ribose generating"/>
    <property type="evidence" value="ECO:0007669"/>
    <property type="project" value="UniProtKB-EC"/>
</dbReference>
<feature type="compositionally biased region" description="Polar residues" evidence="11">
    <location>
        <begin position="1037"/>
        <end position="1053"/>
    </location>
</feature>
<feature type="compositionally biased region" description="Low complexity" evidence="11">
    <location>
        <begin position="1017"/>
        <end position="1031"/>
    </location>
</feature>
<keyword evidence="4" id="KW-0963">Cytoplasm</keyword>
<dbReference type="EMBL" id="CAJFDH010000003">
    <property type="protein sequence ID" value="CAD5215276.1"/>
    <property type="molecule type" value="Genomic_DNA"/>
</dbReference>
<evidence type="ECO:0000256" key="10">
    <source>
        <dbReference type="ARBA" id="ARBA00047304"/>
    </source>
</evidence>
<keyword evidence="6" id="KW-0677">Repeat</keyword>
<dbReference type="GO" id="GO:0005737">
    <property type="term" value="C:cytoplasm"/>
    <property type="evidence" value="ECO:0007669"/>
    <property type="project" value="UniProtKB-SubCell"/>
</dbReference>
<dbReference type="InterPro" id="IPR000157">
    <property type="entry name" value="TIR_dom"/>
</dbReference>
<comment type="similarity">
    <text evidence="2">Belongs to the SARM1 family.</text>
</comment>
<evidence type="ECO:0000256" key="9">
    <source>
        <dbReference type="ARBA" id="ARBA00023027"/>
    </source>
</evidence>
<evidence type="ECO:0000256" key="4">
    <source>
        <dbReference type="ARBA" id="ARBA00022490"/>
    </source>
</evidence>
<evidence type="ECO:0000256" key="11">
    <source>
        <dbReference type="SAM" id="MobiDB-lite"/>
    </source>
</evidence>
<comment type="catalytic activity">
    <reaction evidence="10">
        <text>NAD(+) + H2O = ADP-D-ribose + nicotinamide + H(+)</text>
        <dbReference type="Rhea" id="RHEA:16301"/>
        <dbReference type="ChEBI" id="CHEBI:15377"/>
        <dbReference type="ChEBI" id="CHEBI:15378"/>
        <dbReference type="ChEBI" id="CHEBI:17154"/>
        <dbReference type="ChEBI" id="CHEBI:57540"/>
        <dbReference type="ChEBI" id="CHEBI:57967"/>
        <dbReference type="EC" id="3.2.2.6"/>
    </reaction>
    <physiologicalReaction direction="left-to-right" evidence="10">
        <dbReference type="Rhea" id="RHEA:16302"/>
    </physiologicalReaction>
</comment>
<dbReference type="FunFam" id="1.10.150.50:FF:000101">
    <property type="entry name" value="Sterile alpha and TIR motif-containing protein tir-1"/>
    <property type="match status" value="1"/>
</dbReference>
<dbReference type="Pfam" id="PF00536">
    <property type="entry name" value="SAM_1"/>
    <property type="match status" value="1"/>
</dbReference>
<evidence type="ECO:0000256" key="8">
    <source>
        <dbReference type="ARBA" id="ARBA00022859"/>
    </source>
</evidence>
<feature type="region of interest" description="Disordered" evidence="11">
    <location>
        <begin position="278"/>
        <end position="321"/>
    </location>
</feature>
<dbReference type="InterPro" id="IPR016024">
    <property type="entry name" value="ARM-type_fold"/>
</dbReference>
<dbReference type="SUPFAM" id="SSF48371">
    <property type="entry name" value="ARM repeat"/>
    <property type="match status" value="1"/>
</dbReference>
<dbReference type="Gene3D" id="1.25.10.10">
    <property type="entry name" value="Leucine-rich Repeat Variant"/>
    <property type="match status" value="1"/>
</dbReference>
<evidence type="ECO:0000259" key="13">
    <source>
        <dbReference type="PROSITE" id="PS50105"/>
    </source>
</evidence>
<dbReference type="Proteomes" id="UP000614601">
    <property type="component" value="Unassembled WGS sequence"/>
</dbReference>
<feature type="compositionally biased region" description="Polar residues" evidence="11">
    <location>
        <begin position="280"/>
        <end position="294"/>
    </location>
</feature>
<dbReference type="EC" id="3.2.2.6" evidence="3"/>
<dbReference type="InterPro" id="IPR039184">
    <property type="entry name" value="SARM1"/>
</dbReference>
<dbReference type="PANTHER" id="PTHR22998">
    <property type="entry name" value="SARM1"/>
    <property type="match status" value="1"/>
</dbReference>
<name>A0A811KIY8_9BILA</name>
<feature type="region of interest" description="Disordered" evidence="11">
    <location>
        <begin position="228"/>
        <end position="247"/>
    </location>
</feature>
<dbReference type="GO" id="GO:0019677">
    <property type="term" value="P:NAD+ catabolic process"/>
    <property type="evidence" value="ECO:0007669"/>
    <property type="project" value="UniProtKB-ARBA"/>
</dbReference>
<proteinExistence type="inferred from homology"/>
<feature type="compositionally biased region" description="Polar residues" evidence="11">
    <location>
        <begin position="233"/>
        <end position="247"/>
    </location>
</feature>
<feature type="domain" description="SAM" evidence="13">
    <location>
        <begin position="720"/>
        <end position="784"/>
    </location>
</feature>
<keyword evidence="7" id="KW-0378">Hydrolase</keyword>
<evidence type="ECO:0000313" key="15">
    <source>
        <dbReference type="Proteomes" id="UP000614601"/>
    </source>
</evidence>
<dbReference type="CDD" id="cd24153">
    <property type="entry name" value="SARM1_N"/>
    <property type="match status" value="1"/>
</dbReference>
<dbReference type="GO" id="GO:0034128">
    <property type="term" value="P:negative regulation of MyD88-independent toll-like receptor signaling pathway"/>
    <property type="evidence" value="ECO:0007669"/>
    <property type="project" value="InterPro"/>
</dbReference>
<dbReference type="GO" id="GO:0048678">
    <property type="term" value="P:response to axon injury"/>
    <property type="evidence" value="ECO:0007669"/>
    <property type="project" value="InterPro"/>
</dbReference>
<dbReference type="CDD" id="cd09502">
    <property type="entry name" value="SAM_SARM1-like_repeat2"/>
    <property type="match status" value="1"/>
</dbReference>
<evidence type="ECO:0000259" key="12">
    <source>
        <dbReference type="PROSITE" id="PS50104"/>
    </source>
</evidence>
<dbReference type="GO" id="GO:0003953">
    <property type="term" value="F:NAD+ nucleosidase activity"/>
    <property type="evidence" value="ECO:0007669"/>
    <property type="project" value="InterPro"/>
</dbReference>
<comment type="subcellular location">
    <subcellularLocation>
        <location evidence="1">Cytoplasm</location>
    </subcellularLocation>
</comment>
<dbReference type="InterPro" id="IPR011989">
    <property type="entry name" value="ARM-like"/>
</dbReference>
<evidence type="ECO:0000313" key="14">
    <source>
        <dbReference type="EMBL" id="CAD5215276.1"/>
    </source>
</evidence>
<dbReference type="GO" id="GO:0044297">
    <property type="term" value="C:cell body"/>
    <property type="evidence" value="ECO:0007669"/>
    <property type="project" value="UniProtKB-ARBA"/>
</dbReference>
<evidence type="ECO:0000256" key="1">
    <source>
        <dbReference type="ARBA" id="ARBA00004496"/>
    </source>
</evidence>
<comment type="caution">
    <text evidence="14">The sequence shown here is derived from an EMBL/GenBank/DDBJ whole genome shotgun (WGS) entry which is preliminary data.</text>
</comment>
<dbReference type="InterPro" id="IPR013761">
    <property type="entry name" value="SAM/pointed_sf"/>
</dbReference>
<dbReference type="GO" id="GO:0030425">
    <property type="term" value="C:dendrite"/>
    <property type="evidence" value="ECO:0007669"/>
    <property type="project" value="TreeGrafter"/>
</dbReference>
<dbReference type="InterPro" id="IPR035897">
    <property type="entry name" value="Toll_tir_struct_dom_sf"/>
</dbReference>
<keyword evidence="5" id="KW-0399">Innate immunity</keyword>
<feature type="compositionally biased region" description="Low complexity" evidence="11">
    <location>
        <begin position="1074"/>
        <end position="1083"/>
    </location>
</feature>
<dbReference type="GO" id="GO:0045087">
    <property type="term" value="P:innate immune response"/>
    <property type="evidence" value="ECO:0007669"/>
    <property type="project" value="UniProtKB-KW"/>
</dbReference>
<accession>A0A811KIY8</accession>
<feature type="domain" description="TIR" evidence="12">
    <location>
        <begin position="866"/>
        <end position="1011"/>
    </location>
</feature>
<dbReference type="Pfam" id="PF07647">
    <property type="entry name" value="SAM_2"/>
    <property type="match status" value="1"/>
</dbReference>
<dbReference type="Gene3D" id="1.10.150.50">
    <property type="entry name" value="Transcription Factor, Ets-1"/>
    <property type="match status" value="2"/>
</dbReference>
<evidence type="ECO:0000256" key="6">
    <source>
        <dbReference type="ARBA" id="ARBA00022737"/>
    </source>
</evidence>
<dbReference type="Proteomes" id="UP000783686">
    <property type="component" value="Unassembled WGS sequence"/>
</dbReference>
<sequence>MSKSHSYDHPDAVRPVRSKFGSIIRKFPRLLFQMAGKYNIEEKDKSIASALPELDRYQLSRQDASVSSRKSPLGRTDEMLVELDDEDGADLQQLNGRPQSVLSMPFSPRSFDETTEDDPIAPLKCKTALGVYNTKSQPLPVNGKKLDKTHNHVNGHVLVNGSASIPELQFSSDHNVAPSTSVNITENNTWKTASFRPTTTQNGRLNGVRTEENHFTRTFSLRVDCPAEDSRSLNHTPAISQSGSRNGFTSANGSIESYDSNVYSSNLAYSHHAIEARLQPSLSTPAPTENGTQTLRKEEYRRFKSEGSTGGNGHMPSTEMDIPLEDLSPIADRASPSGRLNLFQIQDSVVNGPVPKQSQTEQVMMMHVFKTKLQKYQTFIDRAFESIQKEPNEQIFEGCAIVAKVMTKAWLTPKISQDLAKSLCDYLREQKYFDILIELFIKQGVCDSIRLCCGRVLEECMSLNNRDYIVSKGYLMKVAKTAEKLNKNQEEQRMSLSILENLFNHSMSTTSKLIEFGLLDHILLTCKKATENKIILRHAALALVNLSLYSNLEARKKIIQKKLPDWLFLLASQTDDITRYYACMAICSLNTSKDSETAVANSGTLSLVEPFLTEHQPSTFAVHDYKHAQGRPKEWLIMLLPMLKSKCREAKNMAAFHFAMEAIIKKNQQKLEVLQEINAIEALKEVASSPDETGAKYASEALTTFGEDVPYKLSQQVPSWTNDDVQYWVEKIGFGEFKGRFGQNMVDGDLLLLLTEKELEEDLKMSSGILRKRFMRELESLKIAADYSSVDDSQLDQFLMSLGPELSVYTYQMLGTGLNRNLLPHLTNDMMKDVCGIQNPIHRLKLRQALQDSKHIDDIEVAILSKHIDVFISYRRSTGNQLASLIKVLLQLRGYKVFIDVDKLYAGKFDSHLLKNIQAAKHFVLVLTPHSLDRLLNDNNCEDWIHKELRCAFDHQKNVIPIFDQHFEFPAVESELPGDIRQITKFNGVRWVHDYQEACIDKVERFIKGELNRASSIDPQQGIQGSSSGGPRKNLKMNGTSTNSTRPTVASLNRSKHTVGEQTSPGTTSITTFKLNPPSSSKLSSHRLPSRSTSVEKQRRKVFSSASTLCSEK</sequence>
<dbReference type="AlphaFoldDB" id="A0A811KIY8"/>
<protein>
    <recommendedName>
        <fullName evidence="3">ADP-ribosyl cyclase/cyclic ADP-ribose hydrolase</fullName>
        <ecNumber evidence="3">3.2.2.6</ecNumber>
    </recommendedName>
</protein>
<dbReference type="FunFam" id="3.40.50.10140:FF:000023">
    <property type="entry name" value="Sterile alpha and TIR motif-containing protein tir-1"/>
    <property type="match status" value="1"/>
</dbReference>
<dbReference type="GO" id="GO:0007165">
    <property type="term" value="P:signal transduction"/>
    <property type="evidence" value="ECO:0007669"/>
    <property type="project" value="InterPro"/>
</dbReference>
<dbReference type="InterPro" id="IPR001660">
    <property type="entry name" value="SAM"/>
</dbReference>
<dbReference type="SUPFAM" id="SSF52200">
    <property type="entry name" value="Toll/Interleukin receptor TIR domain"/>
    <property type="match status" value="1"/>
</dbReference>
<keyword evidence="15" id="KW-1185">Reference proteome</keyword>
<dbReference type="Gene3D" id="3.40.50.10140">
    <property type="entry name" value="Toll/interleukin-1 receptor homology (TIR) domain"/>
    <property type="match status" value="1"/>
</dbReference>
<dbReference type="GO" id="GO:0035591">
    <property type="term" value="F:signaling adaptor activity"/>
    <property type="evidence" value="ECO:0007669"/>
    <property type="project" value="InterPro"/>
</dbReference>
<evidence type="ECO:0000256" key="2">
    <source>
        <dbReference type="ARBA" id="ARBA00008291"/>
    </source>
</evidence>
<feature type="compositionally biased region" description="Basic and acidic residues" evidence="11">
    <location>
        <begin position="295"/>
        <end position="305"/>
    </location>
</feature>
<feature type="compositionally biased region" description="Polar residues" evidence="11">
    <location>
        <begin position="1104"/>
        <end position="1113"/>
    </location>
</feature>
<keyword evidence="8" id="KW-0391">Immunity</keyword>
<dbReference type="SMART" id="SM00255">
    <property type="entry name" value="TIR"/>
    <property type="match status" value="1"/>
</dbReference>
<dbReference type="OrthoDB" id="202764at2759"/>
<dbReference type="SUPFAM" id="SSF47769">
    <property type="entry name" value="SAM/Pointed domain"/>
    <property type="match status" value="2"/>
</dbReference>
<dbReference type="PANTHER" id="PTHR22998:SF1">
    <property type="entry name" value="NAD(+) HYDROLASE SARM1"/>
    <property type="match status" value="1"/>
</dbReference>
<dbReference type="SMART" id="SM00454">
    <property type="entry name" value="SAM"/>
    <property type="match status" value="2"/>
</dbReference>
<gene>
    <name evidence="14" type="ORF">BOKJ2_LOCUS6012</name>
</gene>
<evidence type="ECO:0000256" key="5">
    <source>
        <dbReference type="ARBA" id="ARBA00022588"/>
    </source>
</evidence>
<keyword evidence="9" id="KW-0520">NAD</keyword>
<reference evidence="14" key="1">
    <citation type="submission" date="2020-09" db="EMBL/GenBank/DDBJ databases">
        <authorList>
            <person name="Kikuchi T."/>
        </authorList>
    </citation>
    <scope>NUCLEOTIDE SEQUENCE</scope>
    <source>
        <strain evidence="14">SH1</strain>
    </source>
</reference>
<evidence type="ECO:0000256" key="3">
    <source>
        <dbReference type="ARBA" id="ARBA00011982"/>
    </source>
</evidence>
<evidence type="ECO:0000256" key="7">
    <source>
        <dbReference type="ARBA" id="ARBA00022801"/>
    </source>
</evidence>
<organism evidence="14 15">
    <name type="scientific">Bursaphelenchus okinawaensis</name>
    <dbReference type="NCBI Taxonomy" id="465554"/>
    <lineage>
        <taxon>Eukaryota</taxon>
        <taxon>Metazoa</taxon>
        <taxon>Ecdysozoa</taxon>
        <taxon>Nematoda</taxon>
        <taxon>Chromadorea</taxon>
        <taxon>Rhabditida</taxon>
        <taxon>Tylenchina</taxon>
        <taxon>Tylenchomorpha</taxon>
        <taxon>Aphelenchoidea</taxon>
        <taxon>Aphelenchoididae</taxon>
        <taxon>Bursaphelenchus</taxon>
    </lineage>
</organism>
<feature type="region of interest" description="Disordered" evidence="11">
    <location>
        <begin position="1017"/>
        <end position="1113"/>
    </location>
</feature>
<dbReference type="PROSITE" id="PS50104">
    <property type="entry name" value="TIR"/>
    <property type="match status" value="1"/>
</dbReference>
<dbReference type="PROSITE" id="PS50105">
    <property type="entry name" value="SAM_DOMAIN"/>
    <property type="match status" value="1"/>
</dbReference>